<dbReference type="OrthoDB" id="2382207at2"/>
<gene>
    <name evidence="2" type="ORF">EHS13_34630</name>
</gene>
<dbReference type="InterPro" id="IPR006750">
    <property type="entry name" value="YdcZ"/>
</dbReference>
<feature type="transmembrane region" description="Helical" evidence="1">
    <location>
        <begin position="121"/>
        <end position="141"/>
    </location>
</feature>
<sequence>MAGILYSLLAGIVIATQGVINTRMSEKAGFWLTNTFVHGSGFLLSLVLYAIIRDGSWSQLHNVSKGYMLGGVLGVIILFSVMKGIGQLGPAYSVAILMVAQLIFALIIDSYGLFGAQKIPFVWNKGMGILIMVAGIVVFKWK</sequence>
<name>A0A6B8RXV7_9BACL</name>
<dbReference type="EMBL" id="CP034235">
    <property type="protein sequence ID" value="QGR00376.1"/>
    <property type="molecule type" value="Genomic_DNA"/>
</dbReference>
<dbReference type="AlphaFoldDB" id="A0A6B8RXV7"/>
<reference evidence="3" key="1">
    <citation type="submission" date="2018-11" db="EMBL/GenBank/DDBJ databases">
        <title>Complete genome sequence of Paenibacillus sp. ML311-T8.</title>
        <authorList>
            <person name="Nam Y.-D."/>
            <person name="Kang J."/>
            <person name="Chung W.-H."/>
            <person name="Park Y.S."/>
        </authorList>
    </citation>
    <scope>NUCLEOTIDE SEQUENCE [LARGE SCALE GENOMIC DNA]</scope>
    <source>
        <strain evidence="3">ML311-T8</strain>
    </source>
</reference>
<feature type="transmembrane region" description="Helical" evidence="1">
    <location>
        <begin position="64"/>
        <end position="85"/>
    </location>
</feature>
<dbReference type="PANTHER" id="PTHR34821">
    <property type="entry name" value="INNER MEMBRANE PROTEIN YDCZ"/>
    <property type="match status" value="1"/>
</dbReference>
<evidence type="ECO:0000256" key="1">
    <source>
        <dbReference type="SAM" id="Phobius"/>
    </source>
</evidence>
<organism evidence="2 3">
    <name type="scientific">Paenibacillus psychroresistens</name>
    <dbReference type="NCBI Taxonomy" id="1778678"/>
    <lineage>
        <taxon>Bacteria</taxon>
        <taxon>Bacillati</taxon>
        <taxon>Bacillota</taxon>
        <taxon>Bacilli</taxon>
        <taxon>Bacillales</taxon>
        <taxon>Paenibacillaceae</taxon>
        <taxon>Paenibacillus</taxon>
    </lineage>
</organism>
<evidence type="ECO:0000313" key="3">
    <source>
        <dbReference type="Proteomes" id="UP000426246"/>
    </source>
</evidence>
<feature type="transmembrane region" description="Helical" evidence="1">
    <location>
        <begin position="28"/>
        <end position="52"/>
    </location>
</feature>
<keyword evidence="1" id="KW-0812">Transmembrane</keyword>
<keyword evidence="1" id="KW-1133">Transmembrane helix</keyword>
<feature type="transmembrane region" description="Helical" evidence="1">
    <location>
        <begin position="91"/>
        <end position="114"/>
    </location>
</feature>
<protein>
    <submittedName>
        <fullName evidence="2">DMT family transporter</fullName>
    </submittedName>
</protein>
<dbReference type="PANTHER" id="PTHR34821:SF3">
    <property type="entry name" value="MEMBRANE PROTEIN"/>
    <property type="match status" value="1"/>
</dbReference>
<dbReference type="Proteomes" id="UP000426246">
    <property type="component" value="Chromosome"/>
</dbReference>
<keyword evidence="3" id="KW-1185">Reference proteome</keyword>
<proteinExistence type="predicted"/>
<accession>A0A6B8RXV7</accession>
<dbReference type="KEGG" id="ppsc:EHS13_34630"/>
<dbReference type="GO" id="GO:0005886">
    <property type="term" value="C:plasma membrane"/>
    <property type="evidence" value="ECO:0007669"/>
    <property type="project" value="TreeGrafter"/>
</dbReference>
<evidence type="ECO:0000313" key="2">
    <source>
        <dbReference type="EMBL" id="QGR00376.1"/>
    </source>
</evidence>
<keyword evidence="1" id="KW-0472">Membrane</keyword>
<dbReference type="Pfam" id="PF04657">
    <property type="entry name" value="DMT_YdcZ"/>
    <property type="match status" value="1"/>
</dbReference>